<feature type="non-terminal residue" evidence="4">
    <location>
        <position position="73"/>
    </location>
</feature>
<dbReference type="InterPro" id="IPR036821">
    <property type="entry name" value="Peptide_deformylase_sf"/>
</dbReference>
<evidence type="ECO:0000313" key="5">
    <source>
        <dbReference type="Proteomes" id="UP000282184"/>
    </source>
</evidence>
<keyword evidence="3" id="KW-0378">Hydrolase</keyword>
<evidence type="ECO:0000313" key="4">
    <source>
        <dbReference type="EMBL" id="RTQ44228.1"/>
    </source>
</evidence>
<dbReference type="InterPro" id="IPR023635">
    <property type="entry name" value="Peptide_deformylase"/>
</dbReference>
<dbReference type="Gene3D" id="3.90.45.10">
    <property type="entry name" value="Peptide deformylase"/>
    <property type="match status" value="1"/>
</dbReference>
<dbReference type="Proteomes" id="UP000282184">
    <property type="component" value="Unassembled WGS sequence"/>
</dbReference>
<dbReference type="GO" id="GO:0046872">
    <property type="term" value="F:metal ion binding"/>
    <property type="evidence" value="ECO:0007669"/>
    <property type="project" value="UniProtKB-KW"/>
</dbReference>
<dbReference type="SUPFAM" id="SSF56420">
    <property type="entry name" value="Peptide deformylase"/>
    <property type="match status" value="1"/>
</dbReference>
<accession>A0A3S0H4Q7</accession>
<proteinExistence type="inferred from homology"/>
<reference evidence="4 5" key="1">
    <citation type="submission" date="2018-12" db="EMBL/GenBank/DDBJ databases">
        <title>Hymenobacter gummosus sp. nov., isolated from a spring.</title>
        <authorList>
            <person name="Nie L."/>
        </authorList>
    </citation>
    <scope>NUCLEOTIDE SEQUENCE [LARGE SCALE GENOMIC DNA]</scope>
    <source>
        <strain evidence="4 5">KCTC 52166</strain>
    </source>
</reference>
<evidence type="ECO:0000256" key="2">
    <source>
        <dbReference type="ARBA" id="ARBA00022723"/>
    </source>
</evidence>
<evidence type="ECO:0000256" key="3">
    <source>
        <dbReference type="ARBA" id="ARBA00022801"/>
    </source>
</evidence>
<organism evidence="4 5">
    <name type="scientific">Hymenobacter gummosus</name>
    <dbReference type="NCBI Taxonomy" id="1776032"/>
    <lineage>
        <taxon>Bacteria</taxon>
        <taxon>Pseudomonadati</taxon>
        <taxon>Bacteroidota</taxon>
        <taxon>Cytophagia</taxon>
        <taxon>Cytophagales</taxon>
        <taxon>Hymenobacteraceae</taxon>
        <taxon>Hymenobacter</taxon>
    </lineage>
</organism>
<keyword evidence="2" id="KW-0479">Metal-binding</keyword>
<gene>
    <name evidence="4" type="ORF">EJV47_27745</name>
</gene>
<dbReference type="AlphaFoldDB" id="A0A3S0H4Q7"/>
<dbReference type="Pfam" id="PF01327">
    <property type="entry name" value="Pep_deformylase"/>
    <property type="match status" value="1"/>
</dbReference>
<dbReference type="RefSeq" id="WP_207896022.1">
    <property type="nucleotide sequence ID" value="NZ_RXOF01000039.1"/>
</dbReference>
<protein>
    <submittedName>
        <fullName evidence="4">Peptide deformylase</fullName>
    </submittedName>
</protein>
<sequence>MIYPIVAYGDSVLKARAKDIPADFPADELQKLIADMYETLYYANGVGLAAPQIGKSVRLFVIDSAPMVDDDED</sequence>
<dbReference type="PANTHER" id="PTHR10458">
    <property type="entry name" value="PEPTIDE DEFORMYLASE"/>
    <property type="match status" value="1"/>
</dbReference>
<evidence type="ECO:0000256" key="1">
    <source>
        <dbReference type="ARBA" id="ARBA00010759"/>
    </source>
</evidence>
<dbReference type="EMBL" id="RXOF01000039">
    <property type="protein sequence ID" value="RTQ44228.1"/>
    <property type="molecule type" value="Genomic_DNA"/>
</dbReference>
<comment type="similarity">
    <text evidence="1">Belongs to the polypeptide deformylase family.</text>
</comment>
<comment type="caution">
    <text evidence="4">The sequence shown here is derived from an EMBL/GenBank/DDBJ whole genome shotgun (WGS) entry which is preliminary data.</text>
</comment>
<name>A0A3S0H4Q7_9BACT</name>
<keyword evidence="5" id="KW-1185">Reference proteome</keyword>
<dbReference type="PANTHER" id="PTHR10458:SF22">
    <property type="entry name" value="PEPTIDE DEFORMYLASE"/>
    <property type="match status" value="1"/>
</dbReference>
<dbReference type="GO" id="GO:0042586">
    <property type="term" value="F:peptide deformylase activity"/>
    <property type="evidence" value="ECO:0007669"/>
    <property type="project" value="InterPro"/>
</dbReference>